<accession>A0A9P5MV01</accession>
<dbReference type="InterPro" id="IPR007740">
    <property type="entry name" value="Ribosomal_mL49"/>
</dbReference>
<dbReference type="EMBL" id="WHVB01000010">
    <property type="protein sequence ID" value="KAF8479190.1"/>
    <property type="molecule type" value="Genomic_DNA"/>
</dbReference>
<evidence type="ECO:0000256" key="2">
    <source>
        <dbReference type="ARBA" id="ARBA00005677"/>
    </source>
</evidence>
<proteinExistence type="inferred from homology"/>
<evidence type="ECO:0000256" key="6">
    <source>
        <dbReference type="ARBA" id="ARBA00035191"/>
    </source>
</evidence>
<keyword evidence="4" id="KW-0496">Mitochondrion</keyword>
<dbReference type="PANTHER" id="PTHR13477">
    <property type="entry name" value="MITOCHONDRIAL 39S RIBOSOMAL PROTEIN L49"/>
    <property type="match status" value="1"/>
</dbReference>
<organism evidence="7 8">
    <name type="scientific">Russula ochroleuca</name>
    <dbReference type="NCBI Taxonomy" id="152965"/>
    <lineage>
        <taxon>Eukaryota</taxon>
        <taxon>Fungi</taxon>
        <taxon>Dikarya</taxon>
        <taxon>Basidiomycota</taxon>
        <taxon>Agaricomycotina</taxon>
        <taxon>Agaricomycetes</taxon>
        <taxon>Russulales</taxon>
        <taxon>Russulaceae</taxon>
        <taxon>Russula</taxon>
    </lineage>
</organism>
<evidence type="ECO:0000256" key="1">
    <source>
        <dbReference type="ARBA" id="ARBA00004173"/>
    </source>
</evidence>
<dbReference type="OrthoDB" id="19439at2759"/>
<comment type="subcellular location">
    <subcellularLocation>
        <location evidence="1">Mitochondrion</location>
    </subcellularLocation>
</comment>
<reference evidence="7" key="1">
    <citation type="submission" date="2019-10" db="EMBL/GenBank/DDBJ databases">
        <authorList>
            <consortium name="DOE Joint Genome Institute"/>
            <person name="Kuo A."/>
            <person name="Miyauchi S."/>
            <person name="Kiss E."/>
            <person name="Drula E."/>
            <person name="Kohler A."/>
            <person name="Sanchez-Garcia M."/>
            <person name="Andreopoulos B."/>
            <person name="Barry K.W."/>
            <person name="Bonito G."/>
            <person name="Buee M."/>
            <person name="Carver A."/>
            <person name="Chen C."/>
            <person name="Cichocki N."/>
            <person name="Clum A."/>
            <person name="Culley D."/>
            <person name="Crous P.W."/>
            <person name="Fauchery L."/>
            <person name="Girlanda M."/>
            <person name="Hayes R."/>
            <person name="Keri Z."/>
            <person name="LaButti K."/>
            <person name="Lipzen A."/>
            <person name="Lombard V."/>
            <person name="Magnuson J."/>
            <person name="Maillard F."/>
            <person name="Morin E."/>
            <person name="Murat C."/>
            <person name="Nolan M."/>
            <person name="Ohm R."/>
            <person name="Pangilinan J."/>
            <person name="Pereira M."/>
            <person name="Perotto S."/>
            <person name="Peter M."/>
            <person name="Riley R."/>
            <person name="Sitrit Y."/>
            <person name="Stielow B."/>
            <person name="Szollosi G."/>
            <person name="Zifcakova L."/>
            <person name="Stursova M."/>
            <person name="Spatafora J.W."/>
            <person name="Tedersoo L."/>
            <person name="Vaario L.-M."/>
            <person name="Yamada A."/>
            <person name="Yan M."/>
            <person name="Wang P."/>
            <person name="Xu J."/>
            <person name="Bruns T."/>
            <person name="Baldrian P."/>
            <person name="Vilgalys R."/>
            <person name="Henrissat B."/>
            <person name="Grigoriev I.V."/>
            <person name="Hibbett D."/>
            <person name="Nagy L.G."/>
            <person name="Martin F.M."/>
        </authorList>
    </citation>
    <scope>NUCLEOTIDE SEQUENCE</scope>
    <source>
        <strain evidence="7">Prilba</strain>
    </source>
</reference>
<evidence type="ECO:0000313" key="8">
    <source>
        <dbReference type="Proteomes" id="UP000759537"/>
    </source>
</evidence>
<evidence type="ECO:0000256" key="5">
    <source>
        <dbReference type="ARBA" id="ARBA00023274"/>
    </source>
</evidence>
<dbReference type="Gene3D" id="3.30.780.10">
    <property type="entry name" value="SUI1-like domain"/>
    <property type="match status" value="1"/>
</dbReference>
<dbReference type="GO" id="GO:0003735">
    <property type="term" value="F:structural constituent of ribosome"/>
    <property type="evidence" value="ECO:0007669"/>
    <property type="project" value="InterPro"/>
</dbReference>
<comment type="similarity">
    <text evidence="2">Belongs to the mitochondrion-specific ribosomal protein mL49 family.</text>
</comment>
<reference evidence="7" key="2">
    <citation type="journal article" date="2020" name="Nat. Commun.">
        <title>Large-scale genome sequencing of mycorrhizal fungi provides insights into the early evolution of symbiotic traits.</title>
        <authorList>
            <person name="Miyauchi S."/>
            <person name="Kiss E."/>
            <person name="Kuo A."/>
            <person name="Drula E."/>
            <person name="Kohler A."/>
            <person name="Sanchez-Garcia M."/>
            <person name="Morin E."/>
            <person name="Andreopoulos B."/>
            <person name="Barry K.W."/>
            <person name="Bonito G."/>
            <person name="Buee M."/>
            <person name="Carver A."/>
            <person name="Chen C."/>
            <person name="Cichocki N."/>
            <person name="Clum A."/>
            <person name="Culley D."/>
            <person name="Crous P.W."/>
            <person name="Fauchery L."/>
            <person name="Girlanda M."/>
            <person name="Hayes R.D."/>
            <person name="Keri Z."/>
            <person name="LaButti K."/>
            <person name="Lipzen A."/>
            <person name="Lombard V."/>
            <person name="Magnuson J."/>
            <person name="Maillard F."/>
            <person name="Murat C."/>
            <person name="Nolan M."/>
            <person name="Ohm R.A."/>
            <person name="Pangilinan J."/>
            <person name="Pereira M.F."/>
            <person name="Perotto S."/>
            <person name="Peter M."/>
            <person name="Pfister S."/>
            <person name="Riley R."/>
            <person name="Sitrit Y."/>
            <person name="Stielow J.B."/>
            <person name="Szollosi G."/>
            <person name="Zifcakova L."/>
            <person name="Stursova M."/>
            <person name="Spatafora J.W."/>
            <person name="Tedersoo L."/>
            <person name="Vaario L.M."/>
            <person name="Yamada A."/>
            <person name="Yan M."/>
            <person name="Wang P."/>
            <person name="Xu J."/>
            <person name="Bruns T."/>
            <person name="Baldrian P."/>
            <person name="Vilgalys R."/>
            <person name="Dunand C."/>
            <person name="Henrissat B."/>
            <person name="Grigoriev I.V."/>
            <person name="Hibbett D."/>
            <person name="Nagy L.G."/>
            <person name="Martin F.M."/>
        </authorList>
    </citation>
    <scope>NUCLEOTIDE SEQUENCE</scope>
    <source>
        <strain evidence="7">Prilba</strain>
    </source>
</reference>
<gene>
    <name evidence="7" type="ORF">DFH94DRAFT_44994</name>
</gene>
<dbReference type="AlphaFoldDB" id="A0A9P5MV01"/>
<evidence type="ECO:0000313" key="7">
    <source>
        <dbReference type="EMBL" id="KAF8479190.1"/>
    </source>
</evidence>
<protein>
    <recommendedName>
        <fullName evidence="6">Large ribosomal subunit protein mL49</fullName>
    </recommendedName>
</protein>
<dbReference type="Proteomes" id="UP000759537">
    <property type="component" value="Unassembled WGS sequence"/>
</dbReference>
<dbReference type="GO" id="GO:0005762">
    <property type="term" value="C:mitochondrial large ribosomal subunit"/>
    <property type="evidence" value="ECO:0007669"/>
    <property type="project" value="TreeGrafter"/>
</dbReference>
<evidence type="ECO:0000256" key="3">
    <source>
        <dbReference type="ARBA" id="ARBA00022980"/>
    </source>
</evidence>
<keyword evidence="8" id="KW-1185">Reference proteome</keyword>
<dbReference type="Pfam" id="PF05046">
    <property type="entry name" value="Img2"/>
    <property type="match status" value="1"/>
</dbReference>
<evidence type="ECO:0000256" key="4">
    <source>
        <dbReference type="ARBA" id="ARBA00023128"/>
    </source>
</evidence>
<dbReference type="PANTHER" id="PTHR13477:SF0">
    <property type="entry name" value="LARGE RIBOSOMAL SUBUNIT PROTEIN ML49"/>
    <property type="match status" value="1"/>
</dbReference>
<comment type="caution">
    <text evidence="7">The sequence shown here is derived from an EMBL/GenBank/DDBJ whole genome shotgun (WGS) entry which is preliminary data.</text>
</comment>
<keyword evidence="3" id="KW-0689">Ribosomal protein</keyword>
<dbReference type="GO" id="GO:0006412">
    <property type="term" value="P:translation"/>
    <property type="evidence" value="ECO:0007669"/>
    <property type="project" value="InterPro"/>
</dbReference>
<sequence length="118" mass="13005">MRSPFSFAGTTTRNFIQLASNATSGHASSLHHPKYIVPRNSRGSLPVYSDVRNGGTQYLISIRNVEGNIKALADELLRDLSDPGSAPIKARITRSNHLVLSGLRRKHAVSDWLVRHGF</sequence>
<name>A0A9P5MV01_9AGAM</name>
<keyword evidence="5" id="KW-0687">Ribonucleoprotein</keyword>